<accession>A0A9P0BN27</accession>
<keyword evidence="2" id="KW-0238">DNA-binding</keyword>
<proteinExistence type="predicted"/>
<dbReference type="OrthoDB" id="6742042at2759"/>
<feature type="domain" description="HTH psq-type" evidence="3">
    <location>
        <begin position="8"/>
        <end position="60"/>
    </location>
</feature>
<feature type="DNA-binding region" description="H-T-H motif" evidence="2">
    <location>
        <begin position="36"/>
        <end position="56"/>
    </location>
</feature>
<evidence type="ECO:0000256" key="1">
    <source>
        <dbReference type="ARBA" id="ARBA00004123"/>
    </source>
</evidence>
<evidence type="ECO:0000313" key="4">
    <source>
        <dbReference type="EMBL" id="CAH0564948.1"/>
    </source>
</evidence>
<dbReference type="InterPro" id="IPR009057">
    <property type="entry name" value="Homeodomain-like_sf"/>
</dbReference>
<dbReference type="Pfam" id="PF05225">
    <property type="entry name" value="HTH_psq"/>
    <property type="match status" value="1"/>
</dbReference>
<sequence length="131" mass="15341">MPSKYKRRLGSRKYRDFSGETLQEALEDIQINNLTYRAAADKYGIPKSTLERKLNKKNMKSPGGSIWIDIYRCSYLKENTKMRNAYLFPIILDEGDIEPHEFVAKLPLPQRLRRGGMVFKESAMNQFINNY</sequence>
<dbReference type="GO" id="GO:0005634">
    <property type="term" value="C:nucleus"/>
    <property type="evidence" value="ECO:0007669"/>
    <property type="project" value="UniProtKB-SubCell"/>
</dbReference>
<dbReference type="SUPFAM" id="SSF46689">
    <property type="entry name" value="Homeodomain-like"/>
    <property type="match status" value="1"/>
</dbReference>
<comment type="subcellular location">
    <subcellularLocation>
        <location evidence="1 2">Nucleus</location>
    </subcellularLocation>
</comment>
<evidence type="ECO:0000313" key="5">
    <source>
        <dbReference type="Proteomes" id="UP001154078"/>
    </source>
</evidence>
<protein>
    <recommendedName>
        <fullName evidence="3">HTH psq-type domain-containing protein</fullName>
    </recommendedName>
</protein>
<dbReference type="PROSITE" id="PS50960">
    <property type="entry name" value="HTH_PSQ"/>
    <property type="match status" value="1"/>
</dbReference>
<keyword evidence="5" id="KW-1185">Reference proteome</keyword>
<keyword evidence="2" id="KW-0539">Nucleus</keyword>
<dbReference type="EMBL" id="OV121140">
    <property type="protein sequence ID" value="CAH0564948.1"/>
    <property type="molecule type" value="Genomic_DNA"/>
</dbReference>
<reference evidence="4" key="1">
    <citation type="submission" date="2021-12" db="EMBL/GenBank/DDBJ databases">
        <authorList>
            <person name="King R."/>
        </authorList>
    </citation>
    <scope>NUCLEOTIDE SEQUENCE</scope>
</reference>
<name>A0A9P0BN27_BRAAE</name>
<dbReference type="InterPro" id="IPR007889">
    <property type="entry name" value="HTH_Psq"/>
</dbReference>
<evidence type="ECO:0000259" key="3">
    <source>
        <dbReference type="PROSITE" id="PS50960"/>
    </source>
</evidence>
<gene>
    <name evidence="4" type="ORF">MELIAE_LOCUS13376</name>
</gene>
<dbReference type="Proteomes" id="UP001154078">
    <property type="component" value="Chromosome 9"/>
</dbReference>
<organism evidence="4 5">
    <name type="scientific">Brassicogethes aeneus</name>
    <name type="common">Rape pollen beetle</name>
    <name type="synonym">Meligethes aeneus</name>
    <dbReference type="NCBI Taxonomy" id="1431903"/>
    <lineage>
        <taxon>Eukaryota</taxon>
        <taxon>Metazoa</taxon>
        <taxon>Ecdysozoa</taxon>
        <taxon>Arthropoda</taxon>
        <taxon>Hexapoda</taxon>
        <taxon>Insecta</taxon>
        <taxon>Pterygota</taxon>
        <taxon>Neoptera</taxon>
        <taxon>Endopterygota</taxon>
        <taxon>Coleoptera</taxon>
        <taxon>Polyphaga</taxon>
        <taxon>Cucujiformia</taxon>
        <taxon>Nitidulidae</taxon>
        <taxon>Meligethinae</taxon>
        <taxon>Brassicogethes</taxon>
    </lineage>
</organism>
<dbReference type="GO" id="GO:0003677">
    <property type="term" value="F:DNA binding"/>
    <property type="evidence" value="ECO:0007669"/>
    <property type="project" value="UniProtKB-UniRule"/>
</dbReference>
<evidence type="ECO:0000256" key="2">
    <source>
        <dbReference type="PROSITE-ProRule" id="PRU00320"/>
    </source>
</evidence>
<dbReference type="AlphaFoldDB" id="A0A9P0BN27"/>
<dbReference type="Gene3D" id="1.10.10.60">
    <property type="entry name" value="Homeodomain-like"/>
    <property type="match status" value="1"/>
</dbReference>